<sequence>MPWLKQRQSLSNSTLRQFELLDCAMVVYMIKMATTSTSHSRFLSSLTQVGLSPGPEADSFVIELFDCSPCPSSSSSLVFNKAAKQGLFDDAKVETKGAKKEKGALKNKGKDSKHGWQSDEEERAAKRQNWEEDELLEQEFLNDQYPHDAGYTKDGGKIGWTQQQRVVEVLVAGRVADKIGVRVGEAIGYSIRATMNAAKFPEYFNDAPIFNSQLIFCFLTERFKSTALLTDFDLYQFPVSILSTPNQEANYIHAAVTTVFQVHTTQPKGDILVFLTGQNEIEGAQEILEETA</sequence>
<comment type="caution">
    <text evidence="3">The sequence shown here is derived from an EMBL/GenBank/DDBJ whole genome shotgun (WGS) entry which is preliminary data.</text>
</comment>
<dbReference type="GO" id="GO:0071013">
    <property type="term" value="C:catalytic step 2 spliceosome"/>
    <property type="evidence" value="ECO:0007669"/>
    <property type="project" value="TreeGrafter"/>
</dbReference>
<name>A0A9Q3JAA7_9BASI</name>
<dbReference type="PANTHER" id="PTHR18934:SF83">
    <property type="entry name" value="PRE-MRNA-SPLICING FACTOR ATP-DEPENDENT RNA HELICASE DHX16"/>
    <property type="match status" value="1"/>
</dbReference>
<keyword evidence="4" id="KW-1185">Reference proteome</keyword>
<evidence type="ECO:0000256" key="2">
    <source>
        <dbReference type="SAM" id="MobiDB-lite"/>
    </source>
</evidence>
<evidence type="ECO:0000313" key="3">
    <source>
        <dbReference type="EMBL" id="MBW0558416.1"/>
    </source>
</evidence>
<protein>
    <submittedName>
        <fullName evidence="3">Uncharacterized protein</fullName>
    </submittedName>
</protein>
<evidence type="ECO:0000313" key="4">
    <source>
        <dbReference type="Proteomes" id="UP000765509"/>
    </source>
</evidence>
<dbReference type="OrthoDB" id="10253254at2759"/>
<organism evidence="3 4">
    <name type="scientific">Austropuccinia psidii MF-1</name>
    <dbReference type="NCBI Taxonomy" id="1389203"/>
    <lineage>
        <taxon>Eukaryota</taxon>
        <taxon>Fungi</taxon>
        <taxon>Dikarya</taxon>
        <taxon>Basidiomycota</taxon>
        <taxon>Pucciniomycotina</taxon>
        <taxon>Pucciniomycetes</taxon>
        <taxon>Pucciniales</taxon>
        <taxon>Sphaerophragmiaceae</taxon>
        <taxon>Austropuccinia</taxon>
    </lineage>
</organism>
<dbReference type="PANTHER" id="PTHR18934">
    <property type="entry name" value="ATP-DEPENDENT RNA HELICASE"/>
    <property type="match status" value="1"/>
</dbReference>
<comment type="catalytic activity">
    <reaction evidence="1">
        <text>ATP + H2O = ADP + phosphate + H(+)</text>
        <dbReference type="Rhea" id="RHEA:13065"/>
        <dbReference type="ChEBI" id="CHEBI:15377"/>
        <dbReference type="ChEBI" id="CHEBI:15378"/>
        <dbReference type="ChEBI" id="CHEBI:30616"/>
        <dbReference type="ChEBI" id="CHEBI:43474"/>
        <dbReference type="ChEBI" id="CHEBI:456216"/>
        <dbReference type="EC" id="3.6.4.13"/>
    </reaction>
</comment>
<gene>
    <name evidence="3" type="ORF">O181_098131</name>
</gene>
<accession>A0A9Q3JAA7</accession>
<dbReference type="GO" id="GO:0003724">
    <property type="term" value="F:RNA helicase activity"/>
    <property type="evidence" value="ECO:0007669"/>
    <property type="project" value="UniProtKB-EC"/>
</dbReference>
<proteinExistence type="predicted"/>
<dbReference type="EMBL" id="AVOT02066653">
    <property type="protein sequence ID" value="MBW0558416.1"/>
    <property type="molecule type" value="Genomic_DNA"/>
</dbReference>
<dbReference type="Gene3D" id="3.40.50.300">
    <property type="entry name" value="P-loop containing nucleotide triphosphate hydrolases"/>
    <property type="match status" value="2"/>
</dbReference>
<dbReference type="InterPro" id="IPR027417">
    <property type="entry name" value="P-loop_NTPase"/>
</dbReference>
<evidence type="ECO:0000256" key="1">
    <source>
        <dbReference type="ARBA" id="ARBA00047984"/>
    </source>
</evidence>
<dbReference type="GO" id="GO:0003723">
    <property type="term" value="F:RNA binding"/>
    <property type="evidence" value="ECO:0007669"/>
    <property type="project" value="TreeGrafter"/>
</dbReference>
<dbReference type="Proteomes" id="UP000765509">
    <property type="component" value="Unassembled WGS sequence"/>
</dbReference>
<reference evidence="3" key="1">
    <citation type="submission" date="2021-03" db="EMBL/GenBank/DDBJ databases">
        <title>Draft genome sequence of rust myrtle Austropuccinia psidii MF-1, a brazilian biotype.</title>
        <authorList>
            <person name="Quecine M.C."/>
            <person name="Pachon D.M.R."/>
            <person name="Bonatelli M.L."/>
            <person name="Correr F.H."/>
            <person name="Franceschini L.M."/>
            <person name="Leite T.F."/>
            <person name="Margarido G.R.A."/>
            <person name="Almeida C.A."/>
            <person name="Ferrarezi J.A."/>
            <person name="Labate C.A."/>
        </authorList>
    </citation>
    <scope>NUCLEOTIDE SEQUENCE</scope>
    <source>
        <strain evidence="3">MF-1</strain>
    </source>
</reference>
<feature type="region of interest" description="Disordered" evidence="2">
    <location>
        <begin position="98"/>
        <end position="128"/>
    </location>
</feature>
<dbReference type="AlphaFoldDB" id="A0A9Q3JAA7"/>